<dbReference type="AlphaFoldDB" id="A0A0C2F3V5"/>
<evidence type="ECO:0000313" key="2">
    <source>
        <dbReference type="EMBL" id="KIH93599.1"/>
    </source>
</evidence>
<sequence>MSNNILAPVDAARLNKQGLAQPAELPGFTRLHKRRLNRSSDEEYSELPLTGLDGTSDAYVTVPRKLISLPTLLYLGLAEEVAQALWQKWETWPATGPQRELLSDDDDDDEDDGPSISRNNRWAGGLLVPFLDFVLGWVLPSTAPDADFEHEDDEWNSCLDAYGLNEETKKAIMDPSFRCIRIADTCKNWAKDTIEMRWLGLNEIQKTSRLRLQDTDDTDDTAGTPVDSHSSRGGPSRHGSGPSRPVSNATASNTRQDKRRRLQSHSEIQRESEPGISTQRWHKRSSRDATEPPGYLVLYKGIAQSRMAGFWAVDEDADDEDSHTAGKHRVEKLLSSPPTNFSGTYPLFYFTPDPKVAEYYAGYAKRRHDAETILIVTMKIKRDVLERLEASDSDNNDNSTTAGRVVRLYYPSPQWKQLVWRSKTVRPFPKPLRKYRDVLLIIGSASKGAERVFNAMASWEEIGNECILHVPEDNPNPAIQYVFNGNDSGADFLRDNGIFDAFAVADDVLRAVRVQAE</sequence>
<accession>A0A0C2F3V5</accession>
<gene>
    <name evidence="2" type="ORF">SPBR_04220</name>
</gene>
<feature type="compositionally biased region" description="Acidic residues" evidence="1">
    <location>
        <begin position="103"/>
        <end position="113"/>
    </location>
</feature>
<dbReference type="RefSeq" id="XP_040621609.1">
    <property type="nucleotide sequence ID" value="XM_040762503.1"/>
</dbReference>
<reference evidence="2 3" key="1">
    <citation type="journal article" date="2014" name="BMC Genomics">
        <title>Comparative genomics of the major fungal agents of human and animal Sporotrichosis: Sporothrix schenckii and Sporothrix brasiliensis.</title>
        <authorList>
            <person name="Teixeira M.M."/>
            <person name="de Almeida L.G."/>
            <person name="Kubitschek-Barreira P."/>
            <person name="Alves F.L."/>
            <person name="Kioshima E.S."/>
            <person name="Abadio A.K."/>
            <person name="Fernandes L."/>
            <person name="Derengowski L.S."/>
            <person name="Ferreira K.S."/>
            <person name="Souza R.C."/>
            <person name="Ruiz J.C."/>
            <person name="de Andrade N.C."/>
            <person name="Paes H.C."/>
            <person name="Nicola A.M."/>
            <person name="Albuquerque P."/>
            <person name="Gerber A.L."/>
            <person name="Martins V.P."/>
            <person name="Peconick L.D."/>
            <person name="Neto A.V."/>
            <person name="Chaucanez C.B."/>
            <person name="Silva P.A."/>
            <person name="Cunha O.L."/>
            <person name="de Oliveira F.F."/>
            <person name="dos Santos T.C."/>
            <person name="Barros A.L."/>
            <person name="Soares M.A."/>
            <person name="de Oliveira L.M."/>
            <person name="Marini M.M."/>
            <person name="Villalobos-Duno H."/>
            <person name="Cunha M.M."/>
            <person name="de Hoog S."/>
            <person name="da Silveira J.F."/>
            <person name="Henrissat B."/>
            <person name="Nino-Vega G.A."/>
            <person name="Cisalpino P.S."/>
            <person name="Mora-Montes H.M."/>
            <person name="Almeida S.R."/>
            <person name="Stajich J.E."/>
            <person name="Lopes-Bezerra L.M."/>
            <person name="Vasconcelos A.T."/>
            <person name="Felipe M.S."/>
        </authorList>
    </citation>
    <scope>NUCLEOTIDE SEQUENCE [LARGE SCALE GENOMIC DNA]</scope>
    <source>
        <strain evidence="2 3">5110</strain>
    </source>
</reference>
<feature type="compositionally biased region" description="Low complexity" evidence="1">
    <location>
        <begin position="231"/>
        <end position="245"/>
    </location>
</feature>
<keyword evidence="3" id="KW-1185">Reference proteome</keyword>
<feature type="region of interest" description="Disordered" evidence="1">
    <location>
        <begin position="212"/>
        <end position="292"/>
    </location>
</feature>
<dbReference type="HOGENOM" id="CLU_049785_0_0_1"/>
<dbReference type="GeneID" id="63677424"/>
<organism evidence="2 3">
    <name type="scientific">Sporothrix brasiliensis 5110</name>
    <dbReference type="NCBI Taxonomy" id="1398154"/>
    <lineage>
        <taxon>Eukaryota</taxon>
        <taxon>Fungi</taxon>
        <taxon>Dikarya</taxon>
        <taxon>Ascomycota</taxon>
        <taxon>Pezizomycotina</taxon>
        <taxon>Sordariomycetes</taxon>
        <taxon>Sordariomycetidae</taxon>
        <taxon>Ophiostomatales</taxon>
        <taxon>Ophiostomataceae</taxon>
        <taxon>Sporothrix</taxon>
    </lineage>
</organism>
<dbReference type="OrthoDB" id="5429780at2759"/>
<name>A0A0C2F3V5_9PEZI</name>
<feature type="region of interest" description="Disordered" evidence="1">
    <location>
        <begin position="97"/>
        <end position="118"/>
    </location>
</feature>
<evidence type="ECO:0000313" key="3">
    <source>
        <dbReference type="Proteomes" id="UP000031575"/>
    </source>
</evidence>
<proteinExistence type="predicted"/>
<dbReference type="VEuPathDB" id="FungiDB:SPBR_04220"/>
<comment type="caution">
    <text evidence="2">The sequence shown here is derived from an EMBL/GenBank/DDBJ whole genome shotgun (WGS) entry which is preliminary data.</text>
</comment>
<protein>
    <submittedName>
        <fullName evidence="2">Uncharacterized protein</fullName>
    </submittedName>
</protein>
<dbReference type="Proteomes" id="UP000031575">
    <property type="component" value="Unassembled WGS sequence"/>
</dbReference>
<dbReference type="EMBL" id="AWTV01000005">
    <property type="protein sequence ID" value="KIH93599.1"/>
    <property type="molecule type" value="Genomic_DNA"/>
</dbReference>
<evidence type="ECO:0000256" key="1">
    <source>
        <dbReference type="SAM" id="MobiDB-lite"/>
    </source>
</evidence>